<accession>A0A0F8YMJ8</accession>
<reference evidence="1" key="1">
    <citation type="journal article" date="2015" name="Nature">
        <title>Complex archaea that bridge the gap between prokaryotes and eukaryotes.</title>
        <authorList>
            <person name="Spang A."/>
            <person name="Saw J.H."/>
            <person name="Jorgensen S.L."/>
            <person name="Zaremba-Niedzwiedzka K."/>
            <person name="Martijn J."/>
            <person name="Lind A.E."/>
            <person name="van Eijk R."/>
            <person name="Schleper C."/>
            <person name="Guy L."/>
            <person name="Ettema T.J."/>
        </authorList>
    </citation>
    <scope>NUCLEOTIDE SEQUENCE</scope>
</reference>
<protein>
    <submittedName>
        <fullName evidence="1">Uncharacterized protein</fullName>
    </submittedName>
</protein>
<comment type="caution">
    <text evidence="1">The sequence shown here is derived from an EMBL/GenBank/DDBJ whole genome shotgun (WGS) entry which is preliminary data.</text>
</comment>
<proteinExistence type="predicted"/>
<name>A0A0F8YMJ8_9ZZZZ</name>
<sequence>MKKLTLDETWRLCLSMWKWIAKQKREGSKKTPVQLKYQWMSAHGLEEKINADCFFCNYITANKKCDIYCPGVKIDKDFNCATSGCHWYHDPIAFYNKLVSLNRKRLAKKRG</sequence>
<dbReference type="AlphaFoldDB" id="A0A0F8YMJ8"/>
<evidence type="ECO:0000313" key="1">
    <source>
        <dbReference type="EMBL" id="KKK82643.1"/>
    </source>
</evidence>
<organism evidence="1">
    <name type="scientific">marine sediment metagenome</name>
    <dbReference type="NCBI Taxonomy" id="412755"/>
    <lineage>
        <taxon>unclassified sequences</taxon>
        <taxon>metagenomes</taxon>
        <taxon>ecological metagenomes</taxon>
    </lineage>
</organism>
<dbReference type="EMBL" id="LAZR01052580">
    <property type="protein sequence ID" value="KKK82643.1"/>
    <property type="molecule type" value="Genomic_DNA"/>
</dbReference>
<gene>
    <name evidence="1" type="ORF">LCGC14_2801350</name>
</gene>